<name>A0A9N8DD99_9STRA</name>
<dbReference type="EMBL" id="CAICTM010000065">
    <property type="protein sequence ID" value="CAB9499680.1"/>
    <property type="molecule type" value="Genomic_DNA"/>
</dbReference>
<feature type="compositionally biased region" description="Acidic residues" evidence="1">
    <location>
        <begin position="634"/>
        <end position="643"/>
    </location>
</feature>
<accession>A0A9N8DD99</accession>
<feature type="compositionally biased region" description="Polar residues" evidence="1">
    <location>
        <begin position="600"/>
        <end position="609"/>
    </location>
</feature>
<organism evidence="2 3">
    <name type="scientific">Seminavis robusta</name>
    <dbReference type="NCBI Taxonomy" id="568900"/>
    <lineage>
        <taxon>Eukaryota</taxon>
        <taxon>Sar</taxon>
        <taxon>Stramenopiles</taxon>
        <taxon>Ochrophyta</taxon>
        <taxon>Bacillariophyta</taxon>
        <taxon>Bacillariophyceae</taxon>
        <taxon>Bacillariophycidae</taxon>
        <taxon>Naviculales</taxon>
        <taxon>Naviculaceae</taxon>
        <taxon>Seminavis</taxon>
    </lineage>
</organism>
<keyword evidence="3" id="KW-1185">Reference proteome</keyword>
<evidence type="ECO:0000256" key="1">
    <source>
        <dbReference type="SAM" id="MobiDB-lite"/>
    </source>
</evidence>
<feature type="compositionally biased region" description="Polar residues" evidence="1">
    <location>
        <begin position="617"/>
        <end position="633"/>
    </location>
</feature>
<evidence type="ECO:0000313" key="3">
    <source>
        <dbReference type="Proteomes" id="UP001153069"/>
    </source>
</evidence>
<protein>
    <submittedName>
        <fullName evidence="2">Uncharacterized protein</fullName>
    </submittedName>
</protein>
<dbReference type="AlphaFoldDB" id="A0A9N8DD99"/>
<sequence length="674" mass="72560">MIPLPESSPDATSTSVEFRCEQLRYPGDLSNSLFLEEYNSSCASFSNTFSEACGCPSMPMIDYSNATDVNVAESEADGSTNIDAGLCSLCAKPGSLRPDGVVEVPKLGNKTCQELSDMNAFTLDNIVRDRFNLTCDAFQKEVLDVCGCNRDCGPIICPNGMIPTRPNGIISTALGDWTCLQMYALGTLDSATYGQNCTELAAVAQRECGCNGTTTDDVGTATVGGMEGEIMEPTTEPTTTQTAPVSAYFDLTGGSIQFRSCHTASTLADESPSTPTASARQYSSTTTQSYITFQLCSGGSQLYRNDDERDYSTVCLTEHHCEDYVVDIQTYMNATIHHLSRKIEDACADCHDQCPSDSGRPRTAASSEVPGRTCDFCRVDRYARGNPPVDDACWSGNMEGTYARLSLSSPISCGICQRDCSFVGSSRTMDGGYQVEQSDGYCVCRLLWQGSNGDHLYSGPACGTQEWTGRIEIKVFRDENCLEVDNSQFIGDYLMDDDGNPKVLSYGLFDAVTIDNPLSCYVDNPPSTTQDAANQEPNEMCQVLLKESYPCQRGAIDDPPAATVSSARNRPETVDLLQSFCPDPSNDQNVPNNVVGMVDTEQTTPMNGESNDHVEENQSNGAGSSSHNTQLTPENDDNSEQDSDSSATMASKSLAASLVSLLSSCSFVATIAAF</sequence>
<proteinExistence type="predicted"/>
<comment type="caution">
    <text evidence="2">The sequence shown here is derived from an EMBL/GenBank/DDBJ whole genome shotgun (WGS) entry which is preliminary data.</text>
</comment>
<evidence type="ECO:0000313" key="2">
    <source>
        <dbReference type="EMBL" id="CAB9499680.1"/>
    </source>
</evidence>
<dbReference type="Proteomes" id="UP001153069">
    <property type="component" value="Unassembled WGS sequence"/>
</dbReference>
<gene>
    <name evidence="2" type="ORF">SEMRO_66_G037270.1</name>
</gene>
<feature type="region of interest" description="Disordered" evidence="1">
    <location>
        <begin position="600"/>
        <end position="648"/>
    </location>
</feature>
<reference evidence="2" key="1">
    <citation type="submission" date="2020-06" db="EMBL/GenBank/DDBJ databases">
        <authorList>
            <consortium name="Plant Systems Biology data submission"/>
        </authorList>
    </citation>
    <scope>NUCLEOTIDE SEQUENCE</scope>
    <source>
        <strain evidence="2">D6</strain>
    </source>
</reference>